<evidence type="ECO:0000313" key="2">
    <source>
        <dbReference type="EMBL" id="USW55531.1"/>
    </source>
</evidence>
<feature type="region of interest" description="Disordered" evidence="1">
    <location>
        <begin position="565"/>
        <end position="590"/>
    </location>
</feature>
<dbReference type="EMBL" id="CP099424">
    <property type="protein sequence ID" value="USW55531.1"/>
    <property type="molecule type" value="Genomic_DNA"/>
</dbReference>
<keyword evidence="3" id="KW-1185">Reference proteome</keyword>
<dbReference type="Proteomes" id="UP001056384">
    <property type="component" value="Chromosome 7"/>
</dbReference>
<organism evidence="2 3">
    <name type="scientific">Septoria linicola</name>
    <dbReference type="NCBI Taxonomy" id="215465"/>
    <lineage>
        <taxon>Eukaryota</taxon>
        <taxon>Fungi</taxon>
        <taxon>Dikarya</taxon>
        <taxon>Ascomycota</taxon>
        <taxon>Pezizomycotina</taxon>
        <taxon>Dothideomycetes</taxon>
        <taxon>Dothideomycetidae</taxon>
        <taxon>Mycosphaerellales</taxon>
        <taxon>Mycosphaerellaceae</taxon>
        <taxon>Septoria</taxon>
    </lineage>
</organism>
<accession>A0A9Q9EL79</accession>
<protein>
    <submittedName>
        <fullName evidence="2">Uncharacterized protein</fullName>
    </submittedName>
</protein>
<name>A0A9Q9EL79_9PEZI</name>
<feature type="compositionally biased region" description="Basic residues" evidence="1">
    <location>
        <begin position="84"/>
        <end position="108"/>
    </location>
</feature>
<evidence type="ECO:0000256" key="1">
    <source>
        <dbReference type="SAM" id="MobiDB-lite"/>
    </source>
</evidence>
<reference evidence="2" key="1">
    <citation type="submission" date="2022-06" db="EMBL/GenBank/DDBJ databases">
        <title>Complete genome sequences of two strains of the flax pathogen Septoria linicola.</title>
        <authorList>
            <person name="Lapalu N."/>
            <person name="Simon A."/>
            <person name="Demenou B."/>
            <person name="Paumier D."/>
            <person name="Guillot M.-P."/>
            <person name="Gout L."/>
            <person name="Valade R."/>
        </authorList>
    </citation>
    <scope>NUCLEOTIDE SEQUENCE</scope>
    <source>
        <strain evidence="2">SE15195</strain>
    </source>
</reference>
<feature type="region of interest" description="Disordered" evidence="1">
    <location>
        <begin position="308"/>
        <end position="331"/>
    </location>
</feature>
<evidence type="ECO:0000313" key="3">
    <source>
        <dbReference type="Proteomes" id="UP001056384"/>
    </source>
</evidence>
<feature type="region of interest" description="Disordered" evidence="1">
    <location>
        <begin position="36"/>
        <end position="109"/>
    </location>
</feature>
<proteinExistence type="predicted"/>
<feature type="region of interest" description="Disordered" evidence="1">
    <location>
        <begin position="360"/>
        <end position="390"/>
    </location>
</feature>
<sequence length="646" mass="71578">MFRDLSTTNIKPGNVNLRRRHQPHTDFSFQHNGLFHQSSVGSDEDNGGLDLSMHHFHGPQNRFASLATPAPTVPRDRAYYASGRSRRPRNSRGTREAKKRRDARRNKRSFAAQTLDEQLSRNIDQTLTMANIHPVPAITTASEAWKADLTFNWPSWSQMPPTPPQLPVLDFGSLDFNHFALPAAAKPKLPPTPPPVVPSVPIWCPYIPSLMRNGGWNGDVPRFTDLSSVPERKDTGNKNSLIIWPGSKYRQPKKQSRFFPSLTNSVSTPVIKLPPTRCRLHDSEQVPHAPPTTDWSDTFAREVVPHIKQHKDNSSTGHSSLSAVPDEDDGNLSTIENARLASTAKMWRILCEDGWLTNAGTETEEHPAHPRASSSDDSDDSGGIPIDGHLNQSVEYTPIPYVHLNSLVGHANEMGQPNAGAEDNPISSAMYLAEFFATPRAGTPMCELPATPYLRTTSPPLLHILNSSVEATSEQQDLLIIGAHEEMARSDEHYASEQDLFKPNDVPLPPSRAESPIDLTTFLSMGHVENCWCSGCGESPVLVGQKELLEDTSDDWLDWSTIGDEDEETSVSSGSKPVTAVEVPDEDEREFTRHPCVNASEWDEFYVPTSEHGTDFDEDSNDFLGYYDEGAAFGPAGDRDWVRLAS</sequence>
<gene>
    <name evidence="2" type="ORF">Slin15195_G088500</name>
</gene>
<dbReference type="AlphaFoldDB" id="A0A9Q9EL79"/>